<dbReference type="KEGG" id="bon:A361_17235"/>
<dbReference type="STRING" id="1196031.A361_17235"/>
<name>A0A169FSW4_9BACI</name>
<proteinExistence type="predicted"/>
<accession>A0A169FSW4</accession>
<sequence>MPLKDRGKIKWQPAHFMPEHRAMLRKLETEQMAQDKPLIDEYELEDYENKIHYAMEYAFFLIVKVWREGLFHEYTGRVNRLDGIGRKIYLELEDGFLEKVMFDEIASVEVKE</sequence>
<evidence type="ECO:0008006" key="3">
    <source>
        <dbReference type="Google" id="ProtNLM"/>
    </source>
</evidence>
<evidence type="ECO:0000313" key="1">
    <source>
        <dbReference type="EMBL" id="AND40821.1"/>
    </source>
</evidence>
<dbReference type="AlphaFoldDB" id="A0A169FSW4"/>
<dbReference type="EMBL" id="CP015506">
    <property type="protein sequence ID" value="AND40821.1"/>
    <property type="molecule type" value="Genomic_DNA"/>
</dbReference>
<evidence type="ECO:0000313" key="2">
    <source>
        <dbReference type="Proteomes" id="UP000077856"/>
    </source>
</evidence>
<dbReference type="RefSeq" id="WP_019382671.1">
    <property type="nucleotide sequence ID" value="NZ_CP015506.1"/>
</dbReference>
<reference evidence="1 2" key="1">
    <citation type="submission" date="2016-04" db="EMBL/GenBank/DDBJ databases">
        <title>Complete genome sequence of Bacillus oceanisediminis strain 2691.</title>
        <authorList>
            <person name="Jeong H."/>
            <person name="Kim H.J."/>
            <person name="Lee D.-W."/>
        </authorList>
    </citation>
    <scope>NUCLEOTIDE SEQUENCE [LARGE SCALE GENOMIC DNA]</scope>
    <source>
        <strain evidence="1 2">2691</strain>
    </source>
</reference>
<dbReference type="PANTHER" id="PTHR40051:SF1">
    <property type="entry name" value="YOLD-LIKE FAMILY PROTEIN"/>
    <property type="match status" value="1"/>
</dbReference>
<dbReference type="Proteomes" id="UP000077856">
    <property type="component" value="Chromosome"/>
</dbReference>
<protein>
    <recommendedName>
        <fullName evidence="3">YolD-like family protein</fullName>
    </recommendedName>
</protein>
<organism evidence="1 2">
    <name type="scientific">Cytobacillus oceanisediminis 2691</name>
    <dbReference type="NCBI Taxonomy" id="1196031"/>
    <lineage>
        <taxon>Bacteria</taxon>
        <taxon>Bacillati</taxon>
        <taxon>Bacillota</taxon>
        <taxon>Bacilli</taxon>
        <taxon>Bacillales</taxon>
        <taxon>Bacillaceae</taxon>
        <taxon>Cytobacillus</taxon>
    </lineage>
</organism>
<dbReference type="eggNOG" id="ENOG5030CWD">
    <property type="taxonomic scope" value="Bacteria"/>
</dbReference>
<dbReference type="PANTHER" id="PTHR40051">
    <property type="entry name" value="IG HYPOTHETICAL 15966"/>
    <property type="match status" value="1"/>
</dbReference>
<gene>
    <name evidence="1" type="ORF">A361_17235</name>
</gene>
<dbReference type="Pfam" id="PF08863">
    <property type="entry name" value="YolD"/>
    <property type="match status" value="1"/>
</dbReference>
<dbReference type="InterPro" id="IPR014962">
    <property type="entry name" value="YolD"/>
</dbReference>